<dbReference type="RefSeq" id="WP_096409408.1">
    <property type="nucleotide sequence ID" value="NZ_AP017372.2"/>
</dbReference>
<evidence type="ECO:0000313" key="1">
    <source>
        <dbReference type="EMBL" id="BAU58026.1"/>
    </source>
</evidence>
<dbReference type="OrthoDB" id="8527942at2"/>
<proteinExistence type="predicted"/>
<name>A0A0X8X9L3_HALHR</name>
<sequence>MDNSKPAPFDYRRDYRGYFIRGLVAGACLSAVRHGMQGNPPVEMRTIARNSLQEGTAIAAGARAAVAIAERDYTNAAVSACAGLAGVYLIERMLGERQTANHNHKSTEREVSEDE</sequence>
<gene>
    <name evidence="1" type="ORF">HH1059_13180</name>
</gene>
<dbReference type="AlphaFoldDB" id="A0A0X8X9L3"/>
<reference evidence="1" key="1">
    <citation type="submission" date="2016-02" db="EMBL/GenBank/DDBJ databases">
        <title>Halorhodospira halochloris DSM-1059 complete genome, version 2.</title>
        <authorList>
            <person name="Tsukatani Y."/>
        </authorList>
    </citation>
    <scope>NUCLEOTIDE SEQUENCE</scope>
    <source>
        <strain evidence="1">DSM 1059</strain>
    </source>
</reference>
<accession>A0A0X8X9L3</accession>
<evidence type="ECO:0000313" key="2">
    <source>
        <dbReference type="Proteomes" id="UP000218890"/>
    </source>
</evidence>
<dbReference type="KEGG" id="hhk:HH1059_13180"/>
<organism evidence="1 2">
    <name type="scientific">Halorhodospira halochloris</name>
    <name type="common">Ectothiorhodospira halochloris</name>
    <dbReference type="NCBI Taxonomy" id="1052"/>
    <lineage>
        <taxon>Bacteria</taxon>
        <taxon>Pseudomonadati</taxon>
        <taxon>Pseudomonadota</taxon>
        <taxon>Gammaproteobacteria</taxon>
        <taxon>Chromatiales</taxon>
        <taxon>Ectothiorhodospiraceae</taxon>
        <taxon>Halorhodospira</taxon>
    </lineage>
</organism>
<keyword evidence="2" id="KW-1185">Reference proteome</keyword>
<dbReference type="EMBL" id="AP017372">
    <property type="protein sequence ID" value="BAU58026.1"/>
    <property type="molecule type" value="Genomic_DNA"/>
</dbReference>
<protein>
    <submittedName>
        <fullName evidence="1">Uncharacterized protein</fullName>
    </submittedName>
</protein>
<dbReference type="Proteomes" id="UP000218890">
    <property type="component" value="Chromosome"/>
</dbReference>